<evidence type="ECO:0000313" key="8">
    <source>
        <dbReference type="Proteomes" id="UP000015524"/>
    </source>
</evidence>
<keyword evidence="1" id="KW-0805">Transcription regulation</keyword>
<gene>
    <name evidence="7" type="ORF">L485_08940</name>
</gene>
<dbReference type="GO" id="GO:0003700">
    <property type="term" value="F:DNA-binding transcription factor activity"/>
    <property type="evidence" value="ECO:0007669"/>
    <property type="project" value="TreeGrafter"/>
</dbReference>
<keyword evidence="3" id="KW-0804">Transcription</keyword>
<dbReference type="InterPro" id="IPR009057">
    <property type="entry name" value="Homeodomain-like_sf"/>
</dbReference>
<dbReference type="PANTHER" id="PTHR30055">
    <property type="entry name" value="HTH-TYPE TRANSCRIPTIONAL REGULATOR RUTR"/>
    <property type="match status" value="1"/>
</dbReference>
<proteinExistence type="predicted"/>
<dbReference type="eggNOG" id="COG1309">
    <property type="taxonomic scope" value="Bacteria"/>
</dbReference>
<reference evidence="7 8" key="1">
    <citation type="journal article" date="2013" name="Genome Announc.">
        <title>Draft Genome Sequence of a Hexachlorocyclohexane-Degrading Bacterium, Sphingobium baderi Strain LL03T.</title>
        <authorList>
            <person name="Kaur J."/>
            <person name="Verma H."/>
            <person name="Tripathi C."/>
            <person name="Khurana J.P."/>
            <person name="Lal R."/>
        </authorList>
    </citation>
    <scope>NUCLEOTIDE SEQUENCE [LARGE SCALE GENOMIC DNA]</scope>
    <source>
        <strain evidence="7 8">LL03</strain>
    </source>
</reference>
<organism evidence="7 8">
    <name type="scientific">Sphingobium baderi LL03</name>
    <dbReference type="NCBI Taxonomy" id="1114964"/>
    <lineage>
        <taxon>Bacteria</taxon>
        <taxon>Pseudomonadati</taxon>
        <taxon>Pseudomonadota</taxon>
        <taxon>Alphaproteobacteria</taxon>
        <taxon>Sphingomonadales</taxon>
        <taxon>Sphingomonadaceae</taxon>
        <taxon>Sphingobium</taxon>
    </lineage>
</organism>
<dbReference type="Pfam" id="PF00440">
    <property type="entry name" value="TetR_N"/>
    <property type="match status" value="1"/>
</dbReference>
<evidence type="ECO:0000256" key="2">
    <source>
        <dbReference type="ARBA" id="ARBA00023125"/>
    </source>
</evidence>
<keyword evidence="2 4" id="KW-0238">DNA-binding</keyword>
<protein>
    <recommendedName>
        <fullName evidence="6">HTH tetR-type domain-containing protein</fullName>
    </recommendedName>
</protein>
<dbReference type="PROSITE" id="PS50977">
    <property type="entry name" value="HTH_TETR_2"/>
    <property type="match status" value="1"/>
</dbReference>
<dbReference type="PANTHER" id="PTHR30055:SF234">
    <property type="entry name" value="HTH-TYPE TRANSCRIPTIONAL REGULATOR BETI"/>
    <property type="match status" value="1"/>
</dbReference>
<accession>T0GQ59</accession>
<feature type="region of interest" description="Disordered" evidence="5">
    <location>
        <begin position="203"/>
        <end position="225"/>
    </location>
</feature>
<dbReference type="SUPFAM" id="SSF46689">
    <property type="entry name" value="Homeodomain-like"/>
    <property type="match status" value="1"/>
</dbReference>
<name>T0GQ59_9SPHN</name>
<dbReference type="PATRIC" id="fig|1114964.3.peg.1743"/>
<evidence type="ECO:0000259" key="6">
    <source>
        <dbReference type="PROSITE" id="PS50977"/>
    </source>
</evidence>
<keyword evidence="8" id="KW-1185">Reference proteome</keyword>
<dbReference type="AlphaFoldDB" id="T0GQ59"/>
<dbReference type="EMBL" id="ATIB01000050">
    <property type="protein sequence ID" value="EQB02128.1"/>
    <property type="molecule type" value="Genomic_DNA"/>
</dbReference>
<evidence type="ECO:0000256" key="3">
    <source>
        <dbReference type="ARBA" id="ARBA00023163"/>
    </source>
</evidence>
<dbReference type="Proteomes" id="UP000015524">
    <property type="component" value="Unassembled WGS sequence"/>
</dbReference>
<feature type="compositionally biased region" description="Basic residues" evidence="5">
    <location>
        <begin position="213"/>
        <end position="225"/>
    </location>
</feature>
<sequence>MRVRQNRAGNQTRSTIVESAVAVIVDHGIAGMTLQEVARRAGVKYGNLTHHYPNRATLVAAVLDMLESRYLDRFRTFAASLSDNPGSPIEPLLDWLLDDAVAAQTAGLFLELWASSTRDPQIADRVTRLYDEAVEACILALGVSPDARAAGPLRNALYLLGTVVEGSSALFAAGTRNPAVYQAFRSDALLLLKPLLEHRLEEARSATSSSRGRTVRNRPQKIIPR</sequence>
<comment type="caution">
    <text evidence="7">The sequence shown here is derived from an EMBL/GenBank/DDBJ whole genome shotgun (WGS) entry which is preliminary data.</text>
</comment>
<evidence type="ECO:0000256" key="1">
    <source>
        <dbReference type="ARBA" id="ARBA00023015"/>
    </source>
</evidence>
<evidence type="ECO:0000313" key="7">
    <source>
        <dbReference type="EMBL" id="EQB02128.1"/>
    </source>
</evidence>
<dbReference type="GO" id="GO:0000976">
    <property type="term" value="F:transcription cis-regulatory region binding"/>
    <property type="evidence" value="ECO:0007669"/>
    <property type="project" value="TreeGrafter"/>
</dbReference>
<evidence type="ECO:0000256" key="5">
    <source>
        <dbReference type="SAM" id="MobiDB-lite"/>
    </source>
</evidence>
<dbReference type="InterPro" id="IPR050109">
    <property type="entry name" value="HTH-type_TetR-like_transc_reg"/>
</dbReference>
<evidence type="ECO:0000256" key="4">
    <source>
        <dbReference type="PROSITE-ProRule" id="PRU00335"/>
    </source>
</evidence>
<dbReference type="InterPro" id="IPR001647">
    <property type="entry name" value="HTH_TetR"/>
</dbReference>
<feature type="domain" description="HTH tetR-type" evidence="6">
    <location>
        <begin position="10"/>
        <end position="70"/>
    </location>
</feature>
<feature type="DNA-binding region" description="H-T-H motif" evidence="4">
    <location>
        <begin position="33"/>
        <end position="52"/>
    </location>
</feature>
<dbReference type="Gene3D" id="1.10.357.10">
    <property type="entry name" value="Tetracycline Repressor, domain 2"/>
    <property type="match status" value="1"/>
</dbReference>